<dbReference type="Proteomes" id="UP000290767">
    <property type="component" value="Unassembled WGS sequence"/>
</dbReference>
<sequence length="120" mass="13528">MLEAEKPLAMFYFCQAMDDRDVLPVDDFAPYVKNGRILMEEFDPPLPLGTNPTYQITYVLYALAAEAWRIPAMKIALTAQSENFSKPDQGIDRIIGMLLGYSKQAIDSWIQSGIDKGAYQ</sequence>
<gene>
    <name evidence="1" type="ORF">B5P46_25150</name>
</gene>
<dbReference type="AlphaFoldDB" id="A0A4Q1TP14"/>
<evidence type="ECO:0000313" key="2">
    <source>
        <dbReference type="Proteomes" id="UP000290767"/>
    </source>
</evidence>
<accession>A0A4Q1TP14</accession>
<comment type="caution">
    <text evidence="1">The sequence shown here is derived from an EMBL/GenBank/DDBJ whole genome shotgun (WGS) entry which is preliminary data.</text>
</comment>
<evidence type="ECO:0000313" key="1">
    <source>
        <dbReference type="EMBL" id="RXT19875.1"/>
    </source>
</evidence>
<organism evidence="1 2">
    <name type="scientific">Rhizobium leguminosarum</name>
    <dbReference type="NCBI Taxonomy" id="384"/>
    <lineage>
        <taxon>Bacteria</taxon>
        <taxon>Pseudomonadati</taxon>
        <taxon>Pseudomonadota</taxon>
        <taxon>Alphaproteobacteria</taxon>
        <taxon>Hyphomicrobiales</taxon>
        <taxon>Rhizobiaceae</taxon>
        <taxon>Rhizobium/Agrobacterium group</taxon>
        <taxon>Rhizobium</taxon>
    </lineage>
</organism>
<name>A0A4Q1TP14_RHILE</name>
<reference evidence="1 2" key="1">
    <citation type="submission" date="2017-03" db="EMBL/GenBank/DDBJ databases">
        <authorList>
            <person name="Safronova V.I."/>
            <person name="Sazanova A.L."/>
            <person name="Chirak E.R."/>
        </authorList>
    </citation>
    <scope>NUCLEOTIDE SEQUENCE [LARGE SCALE GENOMIC DNA]</scope>
    <source>
        <strain evidence="1 2">Tri-43</strain>
    </source>
</reference>
<dbReference type="EMBL" id="MZMU01000018">
    <property type="protein sequence ID" value="RXT19875.1"/>
    <property type="molecule type" value="Genomic_DNA"/>
</dbReference>
<protein>
    <submittedName>
        <fullName evidence="1">Uncharacterized protein</fullName>
    </submittedName>
</protein>
<proteinExistence type="predicted"/>